<feature type="transmembrane region" description="Helical" evidence="1">
    <location>
        <begin position="14"/>
        <end position="32"/>
    </location>
</feature>
<keyword evidence="1" id="KW-1133">Transmembrane helix</keyword>
<keyword evidence="3" id="KW-1185">Reference proteome</keyword>
<accession>A0A0U3KJP6</accession>
<feature type="transmembrane region" description="Helical" evidence="1">
    <location>
        <begin position="89"/>
        <end position="107"/>
    </location>
</feature>
<evidence type="ECO:0000256" key="1">
    <source>
        <dbReference type="SAM" id="Phobius"/>
    </source>
</evidence>
<feature type="transmembrane region" description="Helical" evidence="1">
    <location>
        <begin position="52"/>
        <end position="77"/>
    </location>
</feature>
<dbReference type="EMBL" id="CP011502">
    <property type="protein sequence ID" value="ALX05043.1"/>
    <property type="molecule type" value="Genomic_DNA"/>
</dbReference>
<dbReference type="KEGG" id="aer:AERYTH_10185"/>
<dbReference type="RefSeq" id="WP_067858089.1">
    <property type="nucleotide sequence ID" value="NZ_CP011502.1"/>
</dbReference>
<dbReference type="OrthoDB" id="3748184at2"/>
<protein>
    <submittedName>
        <fullName evidence="2">Uncharacterized protein</fullName>
    </submittedName>
</protein>
<dbReference type="STRING" id="2041.AERYTH_10185"/>
<evidence type="ECO:0000313" key="2">
    <source>
        <dbReference type="EMBL" id="ALX05043.1"/>
    </source>
</evidence>
<keyword evidence="1" id="KW-0472">Membrane</keyword>
<dbReference type="PATRIC" id="fig|2041.4.peg.2129"/>
<gene>
    <name evidence="2" type="ORF">AERYTH_10185</name>
</gene>
<organism evidence="2 3">
    <name type="scientific">Aeromicrobium erythreum</name>
    <dbReference type="NCBI Taxonomy" id="2041"/>
    <lineage>
        <taxon>Bacteria</taxon>
        <taxon>Bacillati</taxon>
        <taxon>Actinomycetota</taxon>
        <taxon>Actinomycetes</taxon>
        <taxon>Propionibacteriales</taxon>
        <taxon>Nocardioidaceae</taxon>
        <taxon>Aeromicrobium</taxon>
    </lineage>
</organism>
<dbReference type="AlphaFoldDB" id="A0A0U3KJP6"/>
<keyword evidence="1" id="KW-0812">Transmembrane</keyword>
<feature type="transmembrane region" description="Helical" evidence="1">
    <location>
        <begin position="127"/>
        <end position="147"/>
    </location>
</feature>
<dbReference type="Proteomes" id="UP000067689">
    <property type="component" value="Chromosome"/>
</dbReference>
<proteinExistence type="predicted"/>
<name>A0A0U3KJP6_9ACTN</name>
<evidence type="ECO:0000313" key="3">
    <source>
        <dbReference type="Proteomes" id="UP000067689"/>
    </source>
</evidence>
<reference evidence="2 3" key="1">
    <citation type="journal article" date="1991" name="Int. J. Syst. Bacteriol.">
        <title>Description of the erythromycin-producing bacterium Arthrobacter sp. strain NRRL B-3381 as Aeromicrobium erythreum gen. nov., sp. nov.</title>
        <authorList>
            <person name="Miller E.S."/>
            <person name="Woese C.R."/>
            <person name="Brenner S."/>
        </authorList>
    </citation>
    <scope>NUCLEOTIDE SEQUENCE [LARGE SCALE GENOMIC DNA]</scope>
    <source>
        <strain evidence="2 3">AR18</strain>
    </source>
</reference>
<sequence>MAADFKALSKFDQGALVAGAVAILFSFFDAFVTASVKGSGDFAVNTSAGRNAWYSFATLGILLVIVAVAVVAVKAFAAQNLPDGVPWRLVALATAALGTILLVLRPLTEGGDVPSGMGVDVSVGPGWSGYIVWIAAIALTVFTALSFKDSGEKLPEVNKKSDPPAAS</sequence>